<dbReference type="SUPFAM" id="SSF56281">
    <property type="entry name" value="Metallo-hydrolase/oxidoreductase"/>
    <property type="match status" value="1"/>
</dbReference>
<dbReference type="Pfam" id="PF07521">
    <property type="entry name" value="RMMBL"/>
    <property type="match status" value="1"/>
</dbReference>
<reference evidence="2" key="1">
    <citation type="journal article" date="2014" name="Front. Microbiol.">
        <title>High frequency of phylogenetically diverse reductive dehalogenase-homologous genes in deep subseafloor sedimentary metagenomes.</title>
        <authorList>
            <person name="Kawai M."/>
            <person name="Futagami T."/>
            <person name="Toyoda A."/>
            <person name="Takaki Y."/>
            <person name="Nishi S."/>
            <person name="Hori S."/>
            <person name="Arai W."/>
            <person name="Tsubouchi T."/>
            <person name="Morono Y."/>
            <person name="Uchiyama I."/>
            <person name="Ito T."/>
            <person name="Fujiyama A."/>
            <person name="Inagaki F."/>
            <person name="Takami H."/>
        </authorList>
    </citation>
    <scope>NUCLEOTIDE SEQUENCE</scope>
    <source>
        <strain evidence="2">Expedition CK06-06</strain>
    </source>
</reference>
<dbReference type="AlphaFoldDB" id="X1MMJ3"/>
<organism evidence="2">
    <name type="scientific">marine sediment metagenome</name>
    <dbReference type="NCBI Taxonomy" id="412755"/>
    <lineage>
        <taxon>unclassified sequences</taxon>
        <taxon>metagenomes</taxon>
        <taxon>ecological metagenomes</taxon>
    </lineage>
</organism>
<dbReference type="EMBL" id="BARV01019678">
    <property type="protein sequence ID" value="GAI19281.1"/>
    <property type="molecule type" value="Genomic_DNA"/>
</dbReference>
<gene>
    <name evidence="2" type="ORF">S06H3_33019</name>
</gene>
<name>X1MMJ3_9ZZZZ</name>
<evidence type="ECO:0000313" key="2">
    <source>
        <dbReference type="EMBL" id="GAI19281.1"/>
    </source>
</evidence>
<dbReference type="Gene3D" id="3.60.15.10">
    <property type="entry name" value="Ribonuclease Z/Hydroxyacylglutathione hydrolase-like"/>
    <property type="match status" value="1"/>
</dbReference>
<sequence length="73" mass="8483">VHGFEIIEKRGQQKPEFIKGFHASGHAAKSDLMRAIETIDPDYIIPVHTENPNWFKEHFDNTLLIKNGKKHNF</sequence>
<dbReference type="InterPro" id="IPR011108">
    <property type="entry name" value="RMMBL"/>
</dbReference>
<accession>X1MMJ3</accession>
<proteinExistence type="predicted"/>
<evidence type="ECO:0000259" key="1">
    <source>
        <dbReference type="Pfam" id="PF07521"/>
    </source>
</evidence>
<protein>
    <recommendedName>
        <fullName evidence="1">Zn-dependent metallo-hydrolase RNA specificity domain-containing protein</fullName>
    </recommendedName>
</protein>
<dbReference type="InterPro" id="IPR036866">
    <property type="entry name" value="RibonucZ/Hydroxyglut_hydro"/>
</dbReference>
<feature type="non-terminal residue" evidence="2">
    <location>
        <position position="1"/>
    </location>
</feature>
<comment type="caution">
    <text evidence="2">The sequence shown here is derived from an EMBL/GenBank/DDBJ whole genome shotgun (WGS) entry which is preliminary data.</text>
</comment>
<feature type="domain" description="Zn-dependent metallo-hydrolase RNA specificity" evidence="1">
    <location>
        <begin position="21"/>
        <end position="51"/>
    </location>
</feature>